<sequence length="1008" mass="118237">MFDTKPADVSASFQQILKEQRDLEFLLSQLKIFDDSEQHQPVEAAHNNQSIVGLNDEKTLKLNIRGMNFVIGEQLWTSMEHEGKSDSMESSSSSDDNNLTSSNCKNNKNLFSLLFDHHNTRLSNKSSLSSEKALPIDVDLNGNILLDRDPIRFQDMVQCMRIAHQGKDSLKKYLSKKSIGELIQLKEECMFFSLTSLVDCINLIIIDFRLNPFDLVVAQQKLSLDQRMQEMLQEIQNHQLETSRKHDSVNDTDENKAMDLASELNLPSQDKSTQLLKEHYSKIAHSQVVFTTHLDSYKFTIEELCDFKDTLFFELALSHLTTASETQHDASQILLDGGKEVSLMLKYMKNAKELSSEDFAWLDSNKSITTLSCQYYNFEEFQSYVNRCSFPNLRNIIGEENWAIKIQEDMLRRAFVSHRNSPQLERASNSLLIPMLSSLSHFKPCKLAPQLSRDSLLFQDVPSNTLHGPLCEPQVVSSIEEFLFNYHHFTEGMLDGLDWSNVIMAGGSVATMITKMPTIRDISLRSIRRTRYELRNDIYSLIDMPEKAASIHYHSNRHKWDNHYSDIDLFIYALDEKAAIGKIRHIFEVVKRNVSGDDVLICRSGHAITFKTSKRDVQIVLRLYKNISEVLVGFDLDSSCFAFDGKEVYTTQRGKRAITQGYNMVDIDRQSYTYEKRLFKYYISRGYKILVPGHNRTFIRREGLMHPIQETITNRIKRIPQPIASNCRGLALLLLNEIRLRHSINTATTMHTERRFNSCIDTRIGIGKEYHKDGWLNESDYSGFVFIDQKQRHPSQQFKYFQTFEKAMNDRQGEHVRLFGTENPKLDFKVVYHLNDLNSNLSNTKIRFEFVTENPGRQDMIGSFHPHARNFYEDAYLPYHELLTKRLIQKNHLPNFIREIPVIWVNNPYTRSYSKWQWFRIENETRHIYWRHFHSRYRRRARRNPYFVRGDYYVTPYRLTFKEIESEYRKVLNNEISGERTEIGVNFIKWRYYGYTRLKREMSFEYIL</sequence>
<evidence type="ECO:0000313" key="3">
    <source>
        <dbReference type="Proteomes" id="UP000816034"/>
    </source>
</evidence>
<dbReference type="PANTHER" id="PTHR43558:SF6">
    <property type="entry name" value="REDUCTASE, PUTATIVE (AFU_ORTHOLOGUE AFUA_3G10540)-RELATED"/>
    <property type="match status" value="1"/>
</dbReference>
<gene>
    <name evidence="2" type="ORF">C9374_005922</name>
</gene>
<dbReference type="RefSeq" id="XP_044547809.1">
    <property type="nucleotide sequence ID" value="XM_044695726.1"/>
</dbReference>
<dbReference type="InterPro" id="IPR011333">
    <property type="entry name" value="SKP1/BTB/POZ_sf"/>
</dbReference>
<organism evidence="2 3">
    <name type="scientific">Naegleria lovaniensis</name>
    <name type="common">Amoeba</name>
    <dbReference type="NCBI Taxonomy" id="51637"/>
    <lineage>
        <taxon>Eukaryota</taxon>
        <taxon>Discoba</taxon>
        <taxon>Heterolobosea</taxon>
        <taxon>Tetramitia</taxon>
        <taxon>Eutetramitia</taxon>
        <taxon>Vahlkampfiidae</taxon>
        <taxon>Naegleria</taxon>
    </lineage>
</organism>
<feature type="compositionally biased region" description="Low complexity" evidence="1">
    <location>
        <begin position="88"/>
        <end position="101"/>
    </location>
</feature>
<dbReference type="Gene3D" id="3.30.710.10">
    <property type="entry name" value="Potassium Channel Kv1.1, Chain A"/>
    <property type="match status" value="1"/>
</dbReference>
<proteinExistence type="predicted"/>
<dbReference type="EMBL" id="PYSW02000025">
    <property type="protein sequence ID" value="KAG2382130.1"/>
    <property type="molecule type" value="Genomic_DNA"/>
</dbReference>
<reference evidence="2 3" key="1">
    <citation type="journal article" date="2018" name="BMC Genomics">
        <title>The genome of Naegleria lovaniensis, the basis for a comparative approach to unravel pathogenicity factors of the human pathogenic amoeba N. fowleri.</title>
        <authorList>
            <person name="Liechti N."/>
            <person name="Schurch N."/>
            <person name="Bruggmann R."/>
            <person name="Wittwer M."/>
        </authorList>
    </citation>
    <scope>NUCLEOTIDE SEQUENCE [LARGE SCALE GENOMIC DNA]</scope>
    <source>
        <strain evidence="2 3">ATCC 30569</strain>
    </source>
</reference>
<evidence type="ECO:0000256" key="1">
    <source>
        <dbReference type="SAM" id="MobiDB-lite"/>
    </source>
</evidence>
<dbReference type="Proteomes" id="UP000816034">
    <property type="component" value="Unassembled WGS sequence"/>
</dbReference>
<protein>
    <submittedName>
        <fullName evidence="2">Uncharacterized protein</fullName>
    </submittedName>
</protein>
<dbReference type="AlphaFoldDB" id="A0AA88KK06"/>
<name>A0AA88KK06_NAELO</name>
<evidence type="ECO:0000313" key="2">
    <source>
        <dbReference type="EMBL" id="KAG2382130.1"/>
    </source>
</evidence>
<dbReference type="PANTHER" id="PTHR43558">
    <property type="entry name" value="REDUCTASE, PUTATIVE (AFU_ORTHOLOGUE AFUA_3G10540)-RELATED"/>
    <property type="match status" value="1"/>
</dbReference>
<comment type="caution">
    <text evidence="2">The sequence shown here is derived from an EMBL/GenBank/DDBJ whole genome shotgun (WGS) entry which is preliminary data.</text>
</comment>
<feature type="region of interest" description="Disordered" evidence="1">
    <location>
        <begin position="80"/>
        <end position="101"/>
    </location>
</feature>
<accession>A0AA88KK06</accession>
<dbReference type="GeneID" id="68098377"/>
<keyword evidence="3" id="KW-1185">Reference proteome</keyword>
<dbReference type="InterPro" id="IPR053354">
    <property type="entry name" value="MGDG_epimerase"/>
</dbReference>